<dbReference type="InterPro" id="IPR058625">
    <property type="entry name" value="MdtA-like_BSH"/>
</dbReference>
<proteinExistence type="inferred from homology"/>
<accession>A0ABT5RH91</accession>
<evidence type="ECO:0000256" key="2">
    <source>
        <dbReference type="ARBA" id="ARBA00009477"/>
    </source>
</evidence>
<dbReference type="PROSITE" id="PS51257">
    <property type="entry name" value="PROKAR_LIPOPROTEIN"/>
    <property type="match status" value="1"/>
</dbReference>
<evidence type="ECO:0000259" key="7">
    <source>
        <dbReference type="Pfam" id="PF25917"/>
    </source>
</evidence>
<feature type="domain" description="Multidrug resistance protein MdtA-like beta-barrel" evidence="8">
    <location>
        <begin position="209"/>
        <end position="293"/>
    </location>
</feature>
<dbReference type="SUPFAM" id="SSF111369">
    <property type="entry name" value="HlyD-like secretion proteins"/>
    <property type="match status" value="1"/>
</dbReference>
<dbReference type="Gene3D" id="2.40.420.20">
    <property type="match status" value="1"/>
</dbReference>
<dbReference type="Proteomes" id="UP001150614">
    <property type="component" value="Unassembled WGS sequence"/>
</dbReference>
<name>A0ABT5RH91_9PSED</name>
<comment type="subcellular location">
    <subcellularLocation>
        <location evidence="1">Cell inner membrane</location>
        <topology evidence="1">Lipid-anchor</topology>
    </subcellularLocation>
</comment>
<keyword evidence="11" id="KW-1185">Reference proteome</keyword>
<dbReference type="EMBL" id="JANCLL010000018">
    <property type="protein sequence ID" value="MDD1945350.1"/>
    <property type="molecule type" value="Genomic_DNA"/>
</dbReference>
<evidence type="ECO:0000259" key="9">
    <source>
        <dbReference type="Pfam" id="PF25967"/>
    </source>
</evidence>
<feature type="signal peptide" evidence="5">
    <location>
        <begin position="1"/>
        <end position="20"/>
    </location>
</feature>
<keyword evidence="5" id="KW-0732">Signal</keyword>
<dbReference type="Gene3D" id="2.40.30.170">
    <property type="match status" value="1"/>
</dbReference>
<feature type="domain" description="Multidrug resistance protein MdtA-like barrel-sandwich hybrid" evidence="7">
    <location>
        <begin position="62"/>
        <end position="204"/>
    </location>
</feature>
<evidence type="ECO:0000313" key="10">
    <source>
        <dbReference type="EMBL" id="MDD1945350.1"/>
    </source>
</evidence>
<dbReference type="Pfam" id="PF25876">
    <property type="entry name" value="HH_MFP_RND"/>
    <property type="match status" value="1"/>
</dbReference>
<dbReference type="Pfam" id="PF25917">
    <property type="entry name" value="BSH_RND"/>
    <property type="match status" value="1"/>
</dbReference>
<reference evidence="10" key="1">
    <citation type="submission" date="2022-07" db="EMBL/GenBank/DDBJ databases">
        <title>Draft genome of Pseudomonas carnis strain LP isolated from cheese.</title>
        <authorList>
            <person name="Wolfe B.E."/>
        </authorList>
    </citation>
    <scope>NUCLEOTIDE SEQUENCE</scope>
    <source>
        <strain evidence="10">LP</strain>
    </source>
</reference>
<dbReference type="Pfam" id="PF25944">
    <property type="entry name" value="Beta-barrel_RND"/>
    <property type="match status" value="1"/>
</dbReference>
<dbReference type="RefSeq" id="WP_103299390.1">
    <property type="nucleotide sequence ID" value="NZ_BQHG01000005.1"/>
</dbReference>
<comment type="caution">
    <text evidence="10">The sequence shown here is derived from an EMBL/GenBank/DDBJ whole genome shotgun (WGS) entry which is preliminary data.</text>
</comment>
<evidence type="ECO:0000256" key="4">
    <source>
        <dbReference type="SAM" id="MobiDB-lite"/>
    </source>
</evidence>
<dbReference type="InterPro" id="IPR058624">
    <property type="entry name" value="MdtA-like_HH"/>
</dbReference>
<dbReference type="InterPro" id="IPR058627">
    <property type="entry name" value="MdtA-like_C"/>
</dbReference>
<dbReference type="InterPro" id="IPR006143">
    <property type="entry name" value="RND_pump_MFP"/>
</dbReference>
<feature type="chain" id="PRO_5046312205" evidence="5">
    <location>
        <begin position="21"/>
        <end position="389"/>
    </location>
</feature>
<keyword evidence="3" id="KW-0175">Coiled coil</keyword>
<sequence>MGNLRAIGMAGSLAAAIALAGCGPSNEQTDVAEVARAVEVLAVKTEPLALTSDLPGRVEPMRVAEVRARVPGIVMQKRFEEGADVKAGDLLFQIDPAPLKAALSRAEGELARTQAVALEAQARVKRYEPLVKVEAVSQQDFDSAMADLRSAQAATRSAQADLQSARLNLGYASVTAPISGRVGRALVTEGALVGQGDATLMARIQQLDPVYVDFTQSAADALRLRESLNGGKLSADDSKTLSIRVDGTAFERQGALMFTDIAVDRGTGQVSLRGKFANSDGVLLPGMFVRVRTPQGTDKQAILVPQRSVQRGSDGGAQVMVVGADGRAEARNVATGSMQGSRWQISEGLKAGDQVIVSGLSGLQPGAKVVPAQPQAQPQAQAQSPESHQ</sequence>
<gene>
    <name evidence="10" type="ORF">NMG11_16095</name>
</gene>
<dbReference type="InterPro" id="IPR058626">
    <property type="entry name" value="MdtA-like_b-barrel"/>
</dbReference>
<evidence type="ECO:0000256" key="5">
    <source>
        <dbReference type="SAM" id="SignalP"/>
    </source>
</evidence>
<evidence type="ECO:0000256" key="1">
    <source>
        <dbReference type="ARBA" id="ARBA00004519"/>
    </source>
</evidence>
<organism evidence="10 11">
    <name type="scientific">Pseudomonas carnis</name>
    <dbReference type="NCBI Taxonomy" id="2487355"/>
    <lineage>
        <taxon>Bacteria</taxon>
        <taxon>Pseudomonadati</taxon>
        <taxon>Pseudomonadota</taxon>
        <taxon>Gammaproteobacteria</taxon>
        <taxon>Pseudomonadales</taxon>
        <taxon>Pseudomonadaceae</taxon>
        <taxon>Pseudomonas</taxon>
    </lineage>
</organism>
<protein>
    <submittedName>
        <fullName evidence="10">MexC family multidrug efflux RND transporter periplasmic adaptor subunit</fullName>
    </submittedName>
</protein>
<feature type="region of interest" description="Disordered" evidence="4">
    <location>
        <begin position="366"/>
        <end position="389"/>
    </location>
</feature>
<dbReference type="PANTHER" id="PTHR30158:SF24">
    <property type="entry name" value="HLYD FAMILY SECRETION PROTEIN"/>
    <property type="match status" value="1"/>
</dbReference>
<dbReference type="NCBIfam" id="NF033138">
    <property type="entry name" value="RND-peri-MexC"/>
    <property type="match status" value="1"/>
</dbReference>
<dbReference type="Pfam" id="PF25967">
    <property type="entry name" value="RND-MFP_C"/>
    <property type="match status" value="1"/>
</dbReference>
<feature type="domain" description="Multidrug resistance protein MdtA-like C-terminal permuted SH3" evidence="9">
    <location>
        <begin position="300"/>
        <end position="360"/>
    </location>
</feature>
<evidence type="ECO:0000259" key="8">
    <source>
        <dbReference type="Pfam" id="PF25944"/>
    </source>
</evidence>
<evidence type="ECO:0000259" key="6">
    <source>
        <dbReference type="Pfam" id="PF25876"/>
    </source>
</evidence>
<dbReference type="PANTHER" id="PTHR30158">
    <property type="entry name" value="ACRA/E-RELATED COMPONENT OF DRUG EFFLUX TRANSPORTER"/>
    <property type="match status" value="1"/>
</dbReference>
<feature type="compositionally biased region" description="Low complexity" evidence="4">
    <location>
        <begin position="371"/>
        <end position="383"/>
    </location>
</feature>
<feature type="domain" description="Multidrug resistance protein MdtA-like alpha-helical hairpin" evidence="6">
    <location>
        <begin position="103"/>
        <end position="172"/>
    </location>
</feature>
<dbReference type="Gene3D" id="2.40.50.100">
    <property type="match status" value="1"/>
</dbReference>
<dbReference type="NCBIfam" id="TIGR01730">
    <property type="entry name" value="RND_mfp"/>
    <property type="match status" value="1"/>
</dbReference>
<comment type="similarity">
    <text evidence="2">Belongs to the membrane fusion protein (MFP) (TC 8.A.1) family.</text>
</comment>
<evidence type="ECO:0000256" key="3">
    <source>
        <dbReference type="ARBA" id="ARBA00023054"/>
    </source>
</evidence>
<dbReference type="Gene3D" id="1.10.287.470">
    <property type="entry name" value="Helix hairpin bin"/>
    <property type="match status" value="1"/>
</dbReference>
<evidence type="ECO:0000313" key="11">
    <source>
        <dbReference type="Proteomes" id="UP001150614"/>
    </source>
</evidence>